<evidence type="ECO:0000259" key="2">
    <source>
        <dbReference type="Pfam" id="PF03061"/>
    </source>
</evidence>
<dbReference type="InterPro" id="IPR006683">
    <property type="entry name" value="Thioestr_dom"/>
</dbReference>
<dbReference type="InterPro" id="IPR003736">
    <property type="entry name" value="PAAI_dom"/>
</dbReference>
<reference evidence="3" key="1">
    <citation type="submission" date="2020-10" db="EMBL/GenBank/DDBJ databases">
        <authorList>
            <person name="Gilroy R."/>
        </authorList>
    </citation>
    <scope>NUCLEOTIDE SEQUENCE</scope>
    <source>
        <strain evidence="3">ChiSjej2B20-13462</strain>
    </source>
</reference>
<evidence type="ECO:0000256" key="1">
    <source>
        <dbReference type="ARBA" id="ARBA00022801"/>
    </source>
</evidence>
<dbReference type="Proteomes" id="UP000886874">
    <property type="component" value="Unassembled WGS sequence"/>
</dbReference>
<dbReference type="CDD" id="cd03443">
    <property type="entry name" value="PaaI_thioesterase"/>
    <property type="match status" value="1"/>
</dbReference>
<dbReference type="InterPro" id="IPR029069">
    <property type="entry name" value="HotDog_dom_sf"/>
</dbReference>
<dbReference type="PANTHER" id="PTHR42856">
    <property type="entry name" value="ACYL-COENZYME A THIOESTERASE PAAI"/>
    <property type="match status" value="1"/>
</dbReference>
<dbReference type="Pfam" id="PF03061">
    <property type="entry name" value="4HBT"/>
    <property type="match status" value="1"/>
</dbReference>
<dbReference type="AlphaFoldDB" id="A0A9D1CN21"/>
<evidence type="ECO:0000313" key="4">
    <source>
        <dbReference type="Proteomes" id="UP000886874"/>
    </source>
</evidence>
<gene>
    <name evidence="3" type="ORF">IAA67_01080</name>
</gene>
<dbReference type="GO" id="GO:0016289">
    <property type="term" value="F:acyl-CoA hydrolase activity"/>
    <property type="evidence" value="ECO:0007669"/>
    <property type="project" value="TreeGrafter"/>
</dbReference>
<accession>A0A9D1CN21</accession>
<feature type="domain" description="Thioesterase" evidence="2">
    <location>
        <begin position="54"/>
        <end position="122"/>
    </location>
</feature>
<dbReference type="NCBIfam" id="TIGR00369">
    <property type="entry name" value="unchar_dom_1"/>
    <property type="match status" value="1"/>
</dbReference>
<name>A0A9D1CN21_9FIRM</name>
<dbReference type="Gene3D" id="3.10.129.10">
    <property type="entry name" value="Hotdog Thioesterase"/>
    <property type="match status" value="1"/>
</dbReference>
<dbReference type="PANTHER" id="PTHR42856:SF1">
    <property type="entry name" value="ACYL-COENZYME A THIOESTERASE PAAI"/>
    <property type="match status" value="1"/>
</dbReference>
<dbReference type="SUPFAM" id="SSF54637">
    <property type="entry name" value="Thioesterase/thiol ester dehydrase-isomerase"/>
    <property type="match status" value="1"/>
</dbReference>
<evidence type="ECO:0000313" key="3">
    <source>
        <dbReference type="EMBL" id="HIQ68917.1"/>
    </source>
</evidence>
<comment type="caution">
    <text evidence="3">The sequence shown here is derived from an EMBL/GenBank/DDBJ whole genome shotgun (WGS) entry which is preliminary data.</text>
</comment>
<keyword evidence="1" id="KW-0378">Hydrolase</keyword>
<sequence>MTLPTMDEIRGLFSQDRFATEVVGVEIVSAQPGHALCSLKLRGDHMNAAGIPQGGAIFTLADFTFAVSANAYSDRISVSMQHDITYLSPARGRTLFAESQCIRCGHNTCFYKVDITDDLGTQVAFMTVNGYVTSHPVKYEKTS</sequence>
<protein>
    <submittedName>
        <fullName evidence="3">PaaI family thioesterase</fullName>
    </submittedName>
</protein>
<organism evidence="3 4">
    <name type="scientific">Candidatus Avoscillospira stercorigallinarum</name>
    <dbReference type="NCBI Taxonomy" id="2840708"/>
    <lineage>
        <taxon>Bacteria</taxon>
        <taxon>Bacillati</taxon>
        <taxon>Bacillota</taxon>
        <taxon>Clostridia</taxon>
        <taxon>Eubacteriales</taxon>
        <taxon>Oscillospiraceae</taxon>
        <taxon>Oscillospiraceae incertae sedis</taxon>
        <taxon>Candidatus Avoscillospira</taxon>
    </lineage>
</organism>
<proteinExistence type="predicted"/>
<dbReference type="InterPro" id="IPR052723">
    <property type="entry name" value="Acyl-CoA_thioesterase_PaaI"/>
</dbReference>
<dbReference type="EMBL" id="DVFN01000015">
    <property type="protein sequence ID" value="HIQ68917.1"/>
    <property type="molecule type" value="Genomic_DNA"/>
</dbReference>
<reference evidence="3" key="2">
    <citation type="journal article" date="2021" name="PeerJ">
        <title>Extensive microbial diversity within the chicken gut microbiome revealed by metagenomics and culture.</title>
        <authorList>
            <person name="Gilroy R."/>
            <person name="Ravi A."/>
            <person name="Getino M."/>
            <person name="Pursley I."/>
            <person name="Horton D.L."/>
            <person name="Alikhan N.F."/>
            <person name="Baker D."/>
            <person name="Gharbi K."/>
            <person name="Hall N."/>
            <person name="Watson M."/>
            <person name="Adriaenssens E.M."/>
            <person name="Foster-Nyarko E."/>
            <person name="Jarju S."/>
            <person name="Secka A."/>
            <person name="Antonio M."/>
            <person name="Oren A."/>
            <person name="Chaudhuri R.R."/>
            <person name="La Ragione R."/>
            <person name="Hildebrand F."/>
            <person name="Pallen M.J."/>
        </authorList>
    </citation>
    <scope>NUCLEOTIDE SEQUENCE</scope>
    <source>
        <strain evidence="3">ChiSjej2B20-13462</strain>
    </source>
</reference>